<dbReference type="EMBL" id="MH791398">
    <property type="protein sequence ID" value="QAX98025.1"/>
    <property type="molecule type" value="Genomic_DNA"/>
</dbReference>
<accession>A0A411B8S9</accession>
<dbReference type="Proteomes" id="UP000289219">
    <property type="component" value="Segment"/>
</dbReference>
<protein>
    <submittedName>
        <fullName evidence="1">Uncharacterized protein</fullName>
    </submittedName>
</protein>
<sequence length="79" mass="8973">MNKDIKIGTLVKLDPKSPWAYDGHGGETNPVDVIGVVIPVPQYRVSEWSTEPGWTWVQWPNDADNCYPDEEDCLIEVEE</sequence>
<reference evidence="1 2" key="1">
    <citation type="submission" date="2018-08" db="EMBL/GenBank/DDBJ databases">
        <title>Asswx_1, Complete genome sequences of 3 novel enterobacteria, Pakpunavirus like phages.</title>
        <authorList>
            <person name="Yuan S."/>
            <person name="Ma Y."/>
            <person name="Liu Q."/>
        </authorList>
    </citation>
    <scope>NUCLEOTIDE SEQUENCE [LARGE SCALE GENOMIC DNA]</scope>
</reference>
<organism evidence="1 2">
    <name type="scientific">Aeromonas phage Asswx_1</name>
    <dbReference type="NCBI Taxonomy" id="2419739"/>
    <lineage>
        <taxon>Viruses</taxon>
        <taxon>Duplodnaviria</taxon>
        <taxon>Heunggongvirae</taxon>
        <taxon>Uroviricota</taxon>
        <taxon>Caudoviricetes</taxon>
        <taxon>Pantevenvirales</taxon>
        <taxon>Straboviridae</taxon>
        <taxon>Emmerichvirinae</taxon>
        <taxon>Ceceduovirus</taxon>
        <taxon>Ceceduovirus aszj</taxon>
    </lineage>
</organism>
<evidence type="ECO:0000313" key="2">
    <source>
        <dbReference type="Proteomes" id="UP000289219"/>
    </source>
</evidence>
<proteinExistence type="predicted"/>
<gene>
    <name evidence="1" type="ORF">ASswx1_385</name>
</gene>
<name>A0A411B8S9_9CAUD</name>
<evidence type="ECO:0000313" key="1">
    <source>
        <dbReference type="EMBL" id="QAX98025.1"/>
    </source>
</evidence>